<evidence type="ECO:0000313" key="2">
    <source>
        <dbReference type="Proteomes" id="UP001198220"/>
    </source>
</evidence>
<dbReference type="AlphaFoldDB" id="A0AAE3DDA4"/>
<proteinExistence type="predicted"/>
<dbReference type="GO" id="GO:0016787">
    <property type="term" value="F:hydrolase activity"/>
    <property type="evidence" value="ECO:0007669"/>
    <property type="project" value="UniProtKB-KW"/>
</dbReference>
<protein>
    <submittedName>
        <fullName evidence="1">Alpha/beta hydrolase</fullName>
    </submittedName>
</protein>
<keyword evidence="1" id="KW-0378">Hydrolase</keyword>
<dbReference type="EMBL" id="JAJEPS010000024">
    <property type="protein sequence ID" value="MCC2127581.1"/>
    <property type="molecule type" value="Genomic_DNA"/>
</dbReference>
<dbReference type="InterPro" id="IPR029058">
    <property type="entry name" value="AB_hydrolase_fold"/>
</dbReference>
<name>A0AAE3DDA4_9FIRM</name>
<gene>
    <name evidence="1" type="ORF">LKD36_15625</name>
</gene>
<dbReference type="Proteomes" id="UP001198220">
    <property type="component" value="Unassembled WGS sequence"/>
</dbReference>
<dbReference type="PANTHER" id="PTHR46438">
    <property type="entry name" value="ALPHA/BETA-HYDROLASES SUPERFAMILY PROTEIN"/>
    <property type="match status" value="1"/>
</dbReference>
<accession>A0AAE3DDA4</accession>
<sequence>MKNKKTTIIITLSAVITSALGILFTFNKVIEKLATSKNLLAEHHHETYHWRFGDIAYRVTGEGHPIFLIHDLESGSSSVEWSSIIQKLSKTNTVYAVDLLGCGLSEHTGITYTNHIYTQLINDFIHDIIKQKTSVVATGKSASFLLESCGINENVFEELILINPDSIKAFRKAPSKRTKTACLILKLKIIGTFIYNKLNTKKCFEKRFEEDYFYDKEKIPEALVDYYYESAHLGGLFAKNLYVSQRGRYTNVNIVRSLKSINKNIHILASAELPDIRKTIKEYQYYNPAIEVEYMDYVRKLPQLEAPDEIVKYIRLYLYQL</sequence>
<organism evidence="1 2">
    <name type="scientific">Hominiventricola filiformis</name>
    <dbReference type="NCBI Taxonomy" id="2885352"/>
    <lineage>
        <taxon>Bacteria</taxon>
        <taxon>Bacillati</taxon>
        <taxon>Bacillota</taxon>
        <taxon>Clostridia</taxon>
        <taxon>Lachnospirales</taxon>
        <taxon>Lachnospiraceae</taxon>
        <taxon>Hominiventricola</taxon>
    </lineage>
</organism>
<dbReference type="Gene3D" id="3.40.50.1820">
    <property type="entry name" value="alpha/beta hydrolase"/>
    <property type="match status" value="1"/>
</dbReference>
<comment type="caution">
    <text evidence="1">The sequence shown here is derived from an EMBL/GenBank/DDBJ whole genome shotgun (WGS) entry which is preliminary data.</text>
</comment>
<reference evidence="1 2" key="1">
    <citation type="submission" date="2021-10" db="EMBL/GenBank/DDBJ databases">
        <title>Anaerobic single-cell dispensing facilitates the cultivation of human gut bacteria.</title>
        <authorList>
            <person name="Afrizal A."/>
        </authorList>
    </citation>
    <scope>NUCLEOTIDE SEQUENCE [LARGE SCALE GENOMIC DNA]</scope>
    <source>
        <strain evidence="1 2">CLA-AA-H276</strain>
    </source>
</reference>
<keyword evidence="2" id="KW-1185">Reference proteome</keyword>
<evidence type="ECO:0000313" key="1">
    <source>
        <dbReference type="EMBL" id="MCC2127581.1"/>
    </source>
</evidence>
<dbReference type="SUPFAM" id="SSF53474">
    <property type="entry name" value="alpha/beta-Hydrolases"/>
    <property type="match status" value="1"/>
</dbReference>
<dbReference type="PANTHER" id="PTHR46438:SF2">
    <property type="entry name" value="ALPHA_BETA-HYDROLASES SUPERFAMILY PROTEIN"/>
    <property type="match status" value="1"/>
</dbReference>
<dbReference type="RefSeq" id="WP_308460177.1">
    <property type="nucleotide sequence ID" value="NZ_JAJEPS010000024.1"/>
</dbReference>